<evidence type="ECO:0000256" key="1">
    <source>
        <dbReference type="ARBA" id="ARBA00009175"/>
    </source>
</evidence>
<sequence length="285" mass="28922">MTITRIPRTVLTVSALGAGASLVLTGCSTDGESDDASATSSDAASGTVNVFAAASLNNVGEDLADAFNASNDGDAEIVFNFAGSSKLVQQIDQGVDADLFISADEENMDAALDLPEFDGADSQVVTTNLLVLATAPGNPAGIESLDDLASGGSAEDARIAVCADGVPCGTLAHQVLDDKDITLSSPTEEANVSDVATKVSTGEVDAGFIYATDAQALQEAAGEGDDEAISVIDIADTVDIEPNPYPAALTVEGQDNDTAAAFLEFLGTDEAAEIIEKYGFGAQDE</sequence>
<accession>A0A9D1RNQ4</accession>
<dbReference type="Proteomes" id="UP000824190">
    <property type="component" value="Unassembled WGS sequence"/>
</dbReference>
<reference evidence="5" key="2">
    <citation type="submission" date="2021-04" db="EMBL/GenBank/DDBJ databases">
        <authorList>
            <person name="Gilroy R."/>
        </authorList>
    </citation>
    <scope>NUCLEOTIDE SEQUENCE</scope>
    <source>
        <strain evidence="5">CHK32-1732</strain>
    </source>
</reference>
<dbReference type="NCBIfam" id="TIGR01256">
    <property type="entry name" value="modA"/>
    <property type="match status" value="1"/>
</dbReference>
<feature type="binding site" evidence="4">
    <location>
        <position position="192"/>
    </location>
    <ligand>
        <name>molybdate</name>
        <dbReference type="ChEBI" id="CHEBI:36264"/>
    </ligand>
</feature>
<dbReference type="SUPFAM" id="SSF53850">
    <property type="entry name" value="Periplasmic binding protein-like II"/>
    <property type="match status" value="1"/>
</dbReference>
<dbReference type="GO" id="GO:0030973">
    <property type="term" value="F:molybdate ion binding"/>
    <property type="evidence" value="ECO:0007669"/>
    <property type="project" value="TreeGrafter"/>
</dbReference>
<dbReference type="PIRSF" id="PIRSF004846">
    <property type="entry name" value="ModA"/>
    <property type="match status" value="1"/>
</dbReference>
<feature type="binding site" evidence="4">
    <location>
        <position position="84"/>
    </location>
    <ligand>
        <name>molybdate</name>
        <dbReference type="ChEBI" id="CHEBI:36264"/>
    </ligand>
</feature>
<name>A0A9D1RNQ4_9CORY</name>
<evidence type="ECO:0000313" key="6">
    <source>
        <dbReference type="Proteomes" id="UP000824190"/>
    </source>
</evidence>
<protein>
    <submittedName>
        <fullName evidence="5">Molybdate ABC transporter substrate-binding protein</fullName>
    </submittedName>
</protein>
<keyword evidence="2 4" id="KW-0479">Metal-binding</keyword>
<gene>
    <name evidence="5" type="primary">modA</name>
    <name evidence="5" type="ORF">H9870_03935</name>
</gene>
<dbReference type="PANTHER" id="PTHR30632">
    <property type="entry name" value="MOLYBDATE-BINDING PERIPLASMIC PROTEIN"/>
    <property type="match status" value="1"/>
</dbReference>
<evidence type="ECO:0000256" key="3">
    <source>
        <dbReference type="ARBA" id="ARBA00022729"/>
    </source>
</evidence>
<dbReference type="InterPro" id="IPR005950">
    <property type="entry name" value="ModA"/>
</dbReference>
<comment type="caution">
    <text evidence="5">The sequence shown here is derived from an EMBL/GenBank/DDBJ whole genome shotgun (WGS) entry which is preliminary data.</text>
</comment>
<dbReference type="Pfam" id="PF13531">
    <property type="entry name" value="SBP_bac_11"/>
    <property type="match status" value="1"/>
</dbReference>
<evidence type="ECO:0000256" key="4">
    <source>
        <dbReference type="PIRSR" id="PIRSR004846-1"/>
    </source>
</evidence>
<feature type="binding site" evidence="4">
    <location>
        <position position="210"/>
    </location>
    <ligand>
        <name>molybdate</name>
        <dbReference type="ChEBI" id="CHEBI:36264"/>
    </ligand>
</feature>
<proteinExistence type="inferred from homology"/>
<dbReference type="InterPro" id="IPR050682">
    <property type="entry name" value="ModA/WtpA"/>
</dbReference>
<organism evidence="5 6">
    <name type="scientific">Candidatus Corynebacterium avicola</name>
    <dbReference type="NCBI Taxonomy" id="2838527"/>
    <lineage>
        <taxon>Bacteria</taxon>
        <taxon>Bacillati</taxon>
        <taxon>Actinomycetota</taxon>
        <taxon>Actinomycetes</taxon>
        <taxon>Mycobacteriales</taxon>
        <taxon>Corynebacteriaceae</taxon>
        <taxon>Corynebacterium</taxon>
    </lineage>
</organism>
<dbReference type="PROSITE" id="PS51257">
    <property type="entry name" value="PROKAR_LIPOPROTEIN"/>
    <property type="match status" value="1"/>
</dbReference>
<dbReference type="EMBL" id="DXGC01000039">
    <property type="protein sequence ID" value="HIW90800.1"/>
    <property type="molecule type" value="Genomic_DNA"/>
</dbReference>
<keyword evidence="4" id="KW-0500">Molybdenum</keyword>
<keyword evidence="3" id="KW-0732">Signal</keyword>
<dbReference type="GO" id="GO:0015689">
    <property type="term" value="P:molybdate ion transport"/>
    <property type="evidence" value="ECO:0007669"/>
    <property type="project" value="InterPro"/>
</dbReference>
<dbReference type="Gene3D" id="3.40.190.10">
    <property type="entry name" value="Periplasmic binding protein-like II"/>
    <property type="match status" value="2"/>
</dbReference>
<dbReference type="GO" id="GO:0046872">
    <property type="term" value="F:metal ion binding"/>
    <property type="evidence" value="ECO:0007669"/>
    <property type="project" value="UniProtKB-KW"/>
</dbReference>
<reference evidence="5" key="1">
    <citation type="journal article" date="2021" name="PeerJ">
        <title>Extensive microbial diversity within the chicken gut microbiome revealed by metagenomics and culture.</title>
        <authorList>
            <person name="Gilroy R."/>
            <person name="Ravi A."/>
            <person name="Getino M."/>
            <person name="Pursley I."/>
            <person name="Horton D.L."/>
            <person name="Alikhan N.F."/>
            <person name="Baker D."/>
            <person name="Gharbi K."/>
            <person name="Hall N."/>
            <person name="Watson M."/>
            <person name="Adriaenssens E.M."/>
            <person name="Foster-Nyarko E."/>
            <person name="Jarju S."/>
            <person name="Secka A."/>
            <person name="Antonio M."/>
            <person name="Oren A."/>
            <person name="Chaudhuri R.R."/>
            <person name="La Ragione R."/>
            <person name="Hildebrand F."/>
            <person name="Pallen M.J."/>
        </authorList>
    </citation>
    <scope>NUCLEOTIDE SEQUENCE</scope>
    <source>
        <strain evidence="5">CHK32-1732</strain>
    </source>
</reference>
<dbReference type="PANTHER" id="PTHR30632:SF0">
    <property type="entry name" value="SULFATE-BINDING PROTEIN"/>
    <property type="match status" value="1"/>
</dbReference>
<dbReference type="AlphaFoldDB" id="A0A9D1RNQ4"/>
<comment type="similarity">
    <text evidence="1">Belongs to the bacterial solute-binding protein ModA family.</text>
</comment>
<feature type="binding site" evidence="4">
    <location>
        <position position="55"/>
    </location>
    <ligand>
        <name>molybdate</name>
        <dbReference type="ChEBI" id="CHEBI:36264"/>
    </ligand>
</feature>
<evidence type="ECO:0000256" key="2">
    <source>
        <dbReference type="ARBA" id="ARBA00022723"/>
    </source>
</evidence>
<evidence type="ECO:0000313" key="5">
    <source>
        <dbReference type="EMBL" id="HIW90800.1"/>
    </source>
</evidence>